<name>A0A2S9XPW1_9BACT</name>
<protein>
    <submittedName>
        <fullName evidence="1">Uncharacterized protein</fullName>
    </submittedName>
</protein>
<sequence>MRFITKIVRRLDLIGFAEPPKARVRGKSPRARLRAEALSFLA</sequence>
<accession>A0A2S9XPW1</accession>
<dbReference type="EMBL" id="PVNL01000139">
    <property type="protein sequence ID" value="PRP94902.1"/>
    <property type="molecule type" value="Genomic_DNA"/>
</dbReference>
<dbReference type="AlphaFoldDB" id="A0A2S9XPW1"/>
<gene>
    <name evidence="1" type="ORF">ENSA7_77250</name>
</gene>
<proteinExistence type="predicted"/>
<organism evidence="1 2">
    <name type="scientific">Enhygromyxa salina</name>
    <dbReference type="NCBI Taxonomy" id="215803"/>
    <lineage>
        <taxon>Bacteria</taxon>
        <taxon>Pseudomonadati</taxon>
        <taxon>Myxococcota</taxon>
        <taxon>Polyangia</taxon>
        <taxon>Nannocystales</taxon>
        <taxon>Nannocystaceae</taxon>
        <taxon>Enhygromyxa</taxon>
    </lineage>
</organism>
<dbReference type="RefSeq" id="WP_280524068.1">
    <property type="nucleotide sequence ID" value="NZ_PVNL01000139.1"/>
</dbReference>
<dbReference type="Proteomes" id="UP000238823">
    <property type="component" value="Unassembled WGS sequence"/>
</dbReference>
<evidence type="ECO:0000313" key="2">
    <source>
        <dbReference type="Proteomes" id="UP000238823"/>
    </source>
</evidence>
<reference evidence="1 2" key="1">
    <citation type="submission" date="2018-03" db="EMBL/GenBank/DDBJ databases">
        <title>Draft Genome Sequences of the Obligatory Marine Myxobacteria Enhygromyxa salina SWB007.</title>
        <authorList>
            <person name="Poehlein A."/>
            <person name="Moghaddam J.A."/>
            <person name="Harms H."/>
            <person name="Alanjari M."/>
            <person name="Koenig G.M."/>
            <person name="Daniel R."/>
            <person name="Schaeberle T.F."/>
        </authorList>
    </citation>
    <scope>NUCLEOTIDE SEQUENCE [LARGE SCALE GENOMIC DNA]</scope>
    <source>
        <strain evidence="1 2">SWB007</strain>
    </source>
</reference>
<evidence type="ECO:0000313" key="1">
    <source>
        <dbReference type="EMBL" id="PRP94902.1"/>
    </source>
</evidence>
<comment type="caution">
    <text evidence="1">The sequence shown here is derived from an EMBL/GenBank/DDBJ whole genome shotgun (WGS) entry which is preliminary data.</text>
</comment>